<feature type="region of interest" description="Disordered" evidence="1">
    <location>
        <begin position="134"/>
        <end position="154"/>
    </location>
</feature>
<reference evidence="3" key="1">
    <citation type="journal article" date="2015" name="Proc. Natl. Acad. Sci. U.S.A.">
        <title>Genome sequencing of adzuki bean (Vigna angularis) provides insight into high starch and low fat accumulation and domestication.</title>
        <authorList>
            <person name="Yang K."/>
            <person name="Tian Z."/>
            <person name="Chen C."/>
            <person name="Luo L."/>
            <person name="Zhao B."/>
            <person name="Wang Z."/>
            <person name="Yu L."/>
            <person name="Li Y."/>
            <person name="Sun Y."/>
            <person name="Li W."/>
            <person name="Chen Y."/>
            <person name="Li Y."/>
            <person name="Zhang Y."/>
            <person name="Ai D."/>
            <person name="Zhao J."/>
            <person name="Shang C."/>
            <person name="Ma Y."/>
            <person name="Wu B."/>
            <person name="Wang M."/>
            <person name="Gao L."/>
            <person name="Sun D."/>
            <person name="Zhang P."/>
            <person name="Guo F."/>
            <person name="Wang W."/>
            <person name="Li Y."/>
            <person name="Wang J."/>
            <person name="Varshney R.K."/>
            <person name="Wang J."/>
            <person name="Ling H.Q."/>
            <person name="Wan P."/>
        </authorList>
    </citation>
    <scope>NUCLEOTIDE SEQUENCE</scope>
    <source>
        <strain evidence="3">cv. Jingnong 6</strain>
    </source>
</reference>
<evidence type="ECO:0000313" key="3">
    <source>
        <dbReference type="Proteomes" id="UP000053144"/>
    </source>
</evidence>
<evidence type="ECO:0000313" key="2">
    <source>
        <dbReference type="EMBL" id="KOM47613.1"/>
    </source>
</evidence>
<dbReference type="AlphaFoldDB" id="A0A0L9UXW5"/>
<dbReference type="Gramene" id="KOM47613">
    <property type="protein sequence ID" value="KOM47613"/>
    <property type="gene ID" value="LR48_Vigan07g131700"/>
</dbReference>
<proteinExistence type="predicted"/>
<feature type="compositionally biased region" description="Polar residues" evidence="1">
    <location>
        <begin position="1"/>
        <end position="10"/>
    </location>
</feature>
<name>A0A0L9UXW5_PHAAN</name>
<organism evidence="2 3">
    <name type="scientific">Phaseolus angularis</name>
    <name type="common">Azuki bean</name>
    <name type="synonym">Vigna angularis</name>
    <dbReference type="NCBI Taxonomy" id="3914"/>
    <lineage>
        <taxon>Eukaryota</taxon>
        <taxon>Viridiplantae</taxon>
        <taxon>Streptophyta</taxon>
        <taxon>Embryophyta</taxon>
        <taxon>Tracheophyta</taxon>
        <taxon>Spermatophyta</taxon>
        <taxon>Magnoliopsida</taxon>
        <taxon>eudicotyledons</taxon>
        <taxon>Gunneridae</taxon>
        <taxon>Pentapetalae</taxon>
        <taxon>rosids</taxon>
        <taxon>fabids</taxon>
        <taxon>Fabales</taxon>
        <taxon>Fabaceae</taxon>
        <taxon>Papilionoideae</taxon>
        <taxon>50 kb inversion clade</taxon>
        <taxon>NPAAA clade</taxon>
        <taxon>indigoferoid/millettioid clade</taxon>
        <taxon>Phaseoleae</taxon>
        <taxon>Vigna</taxon>
    </lineage>
</organism>
<feature type="compositionally biased region" description="Low complexity" evidence="1">
    <location>
        <begin position="11"/>
        <end position="30"/>
    </location>
</feature>
<dbReference type="Proteomes" id="UP000053144">
    <property type="component" value="Chromosome 7"/>
</dbReference>
<gene>
    <name evidence="2" type="ORF">LR48_Vigan07g131700</name>
</gene>
<evidence type="ECO:0000256" key="1">
    <source>
        <dbReference type="SAM" id="MobiDB-lite"/>
    </source>
</evidence>
<accession>A0A0L9UXW5</accession>
<protein>
    <submittedName>
        <fullName evidence="2">Uncharacterized protein</fullName>
    </submittedName>
</protein>
<sequence length="244" mass="27961">MCSPIPQNILGSSRPGAAREASSSPSPSSSFKCSNGLHSSSSAHSSSVQEFTSGLEQTPQVKAHGFSCRELIFLMVQQRPVWEELGRATFTHPPTFTRSSNLVAVQLGTAHAHYERSKQREWMQEWRRKQEEKKCLDSSGRHNIQKSHLEQRNTDGRCHLQRERKESSKEMIIEWRVPYSRPYSEEKREKHLYMDYGIFCSRAEYKYGMKSEIRKAACPTAVEGPLLHLSCHPKEHKKTGGNWL</sequence>
<feature type="region of interest" description="Disordered" evidence="1">
    <location>
        <begin position="1"/>
        <end position="37"/>
    </location>
</feature>
<dbReference type="EMBL" id="CM003377">
    <property type="protein sequence ID" value="KOM47613.1"/>
    <property type="molecule type" value="Genomic_DNA"/>
</dbReference>